<name>A0A3E1YFN7_9BACT</name>
<dbReference type="Pfam" id="PF17761">
    <property type="entry name" value="DUF1016_N"/>
    <property type="match status" value="1"/>
</dbReference>
<organism evidence="3 4">
    <name type="scientific">Chitinophaga silvatica</name>
    <dbReference type="NCBI Taxonomy" id="2282649"/>
    <lineage>
        <taxon>Bacteria</taxon>
        <taxon>Pseudomonadati</taxon>
        <taxon>Bacteroidota</taxon>
        <taxon>Chitinophagia</taxon>
        <taxon>Chitinophagales</taxon>
        <taxon>Chitinophagaceae</taxon>
        <taxon>Chitinophaga</taxon>
    </lineage>
</organism>
<dbReference type="InterPro" id="IPR053148">
    <property type="entry name" value="PD-DEXK-like_domain"/>
</dbReference>
<evidence type="ECO:0000259" key="2">
    <source>
        <dbReference type="Pfam" id="PF17761"/>
    </source>
</evidence>
<dbReference type="PANTHER" id="PTHR30547">
    <property type="entry name" value="UNCHARACTERIZED PROTEIN YHCG-RELATED"/>
    <property type="match status" value="1"/>
</dbReference>
<dbReference type="InterPro" id="IPR009362">
    <property type="entry name" value="YhcG_C"/>
</dbReference>
<dbReference type="PANTHER" id="PTHR30547:SF5">
    <property type="entry name" value="NUCLEASE YHCG-RELATED"/>
    <property type="match status" value="1"/>
</dbReference>
<dbReference type="AlphaFoldDB" id="A0A3E1YFN7"/>
<proteinExistence type="predicted"/>
<gene>
    <name evidence="3" type="ORF">DVR12_00075</name>
</gene>
<dbReference type="Gene3D" id="3.40.1350.10">
    <property type="match status" value="1"/>
</dbReference>
<accession>A0A3E1YFN7</accession>
<dbReference type="Pfam" id="PF06250">
    <property type="entry name" value="YhcG_C"/>
    <property type="match status" value="1"/>
</dbReference>
<reference evidence="3 4" key="1">
    <citation type="submission" date="2018-07" db="EMBL/GenBank/DDBJ databases">
        <title>Chitinophaga K2CV101002-2 sp. nov., isolated from a monsoon evergreen broad-leaved forest soil.</title>
        <authorList>
            <person name="Lv Y."/>
        </authorList>
    </citation>
    <scope>NUCLEOTIDE SEQUENCE [LARGE SCALE GENOMIC DNA]</scope>
    <source>
        <strain evidence="3 4">GDMCC 1.1288</strain>
    </source>
</reference>
<sequence>MAKKKSVTLIEQSLFIELSELIEQSQQQVFSYANSTLTLLFWRIGQRINDEILKNKRAEYAKQIVSTLSTQLKSHYGRNFEIRNLRRMLQFAEQFTDLETIQPLSRQLSWSHFVELLPLKHQEARLFYAQLAVDQTLGIRELRKQIATKTFERTGIANIQNTSNHPAINDNFKNPYFLDFLGLQNTYMEKDLEEAILRELEAFILELGKGFAFIERQKRMIIDGEDFYLDLLFYHRNLKRLVAVELKLGKFQAQHKGQMELYLKWLDKYEKQAGEQSPIGLILCAESRREQVELLEMHKDGIMVAEYWTELPPKKELEKKIHHLFIEAKERIERKKVLE</sequence>
<dbReference type="InterPro" id="IPR011856">
    <property type="entry name" value="tRNA_endonuc-like_dom_sf"/>
</dbReference>
<evidence type="ECO:0000259" key="1">
    <source>
        <dbReference type="Pfam" id="PF06250"/>
    </source>
</evidence>
<feature type="domain" description="YhcG N-terminal" evidence="2">
    <location>
        <begin position="18"/>
        <end position="153"/>
    </location>
</feature>
<evidence type="ECO:0000313" key="4">
    <source>
        <dbReference type="Proteomes" id="UP000260644"/>
    </source>
</evidence>
<keyword evidence="4" id="KW-1185">Reference proteome</keyword>
<dbReference type="OrthoDB" id="9801263at2"/>
<feature type="domain" description="YhcG PDDEXK nuclease" evidence="1">
    <location>
        <begin position="171"/>
        <end position="321"/>
    </location>
</feature>
<dbReference type="InterPro" id="IPR041527">
    <property type="entry name" value="YhcG_N"/>
</dbReference>
<comment type="caution">
    <text evidence="3">The sequence shown here is derived from an EMBL/GenBank/DDBJ whole genome shotgun (WGS) entry which is preliminary data.</text>
</comment>
<dbReference type="EMBL" id="QPMM01000001">
    <property type="protein sequence ID" value="RFS26223.1"/>
    <property type="molecule type" value="Genomic_DNA"/>
</dbReference>
<dbReference type="Proteomes" id="UP000260644">
    <property type="component" value="Unassembled WGS sequence"/>
</dbReference>
<protein>
    <submittedName>
        <fullName evidence="3">DUF1016 domain-containing protein</fullName>
    </submittedName>
</protein>
<evidence type="ECO:0000313" key="3">
    <source>
        <dbReference type="EMBL" id="RFS26223.1"/>
    </source>
</evidence>
<dbReference type="GO" id="GO:0003676">
    <property type="term" value="F:nucleic acid binding"/>
    <property type="evidence" value="ECO:0007669"/>
    <property type="project" value="InterPro"/>
</dbReference>
<dbReference type="RefSeq" id="WP_116973417.1">
    <property type="nucleotide sequence ID" value="NZ_QPMM01000001.1"/>
</dbReference>